<reference evidence="1 2" key="1">
    <citation type="submission" date="2018-11" db="EMBL/GenBank/DDBJ databases">
        <title>Draft genome of Simplicispira Flexivirga sp. BO-16.</title>
        <authorList>
            <person name="Im W.T."/>
        </authorList>
    </citation>
    <scope>NUCLEOTIDE SEQUENCE [LARGE SCALE GENOMIC DNA]</scope>
    <source>
        <strain evidence="1 2">BO-16</strain>
    </source>
</reference>
<dbReference type="RefSeq" id="WP_123271905.1">
    <property type="nucleotide sequence ID" value="NZ_RJJQ01000012.1"/>
</dbReference>
<evidence type="ECO:0000313" key="1">
    <source>
        <dbReference type="EMBL" id="RNI21186.1"/>
    </source>
</evidence>
<evidence type="ECO:0000313" key="2">
    <source>
        <dbReference type="Proteomes" id="UP000271678"/>
    </source>
</evidence>
<organism evidence="1 2">
    <name type="scientific">Flexivirga caeni</name>
    <dbReference type="NCBI Taxonomy" id="2294115"/>
    <lineage>
        <taxon>Bacteria</taxon>
        <taxon>Bacillati</taxon>
        <taxon>Actinomycetota</taxon>
        <taxon>Actinomycetes</taxon>
        <taxon>Micrococcales</taxon>
        <taxon>Dermacoccaceae</taxon>
        <taxon>Flexivirga</taxon>
    </lineage>
</organism>
<dbReference type="AlphaFoldDB" id="A0A3M9M6R9"/>
<proteinExistence type="predicted"/>
<dbReference type="InterPro" id="IPR014989">
    <property type="entry name" value="DUF1839"/>
</dbReference>
<gene>
    <name evidence="1" type="ORF">EFY87_13020</name>
</gene>
<dbReference type="Pfam" id="PF08893">
    <property type="entry name" value="DUF1839"/>
    <property type="match status" value="1"/>
</dbReference>
<dbReference type="OrthoDB" id="4371620at2"/>
<keyword evidence="2" id="KW-1185">Reference proteome</keyword>
<protein>
    <submittedName>
        <fullName evidence="1">DUF1839 family protein</fullName>
    </submittedName>
</protein>
<comment type="caution">
    <text evidence="1">The sequence shown here is derived from an EMBL/GenBank/DDBJ whole genome shotgun (WGS) entry which is preliminary data.</text>
</comment>
<dbReference type="EMBL" id="RJJQ01000012">
    <property type="protein sequence ID" value="RNI21186.1"/>
    <property type="molecule type" value="Genomic_DNA"/>
</dbReference>
<dbReference type="Proteomes" id="UP000271678">
    <property type="component" value="Unassembled WGS sequence"/>
</dbReference>
<accession>A0A3M9M6R9</accession>
<name>A0A3M9M6R9_9MICO</name>
<sequence length="326" mass="36466">MTTRVLAIAGDDYRAHPLHSTGRIWTETNCYADVWLEVLHSLGLDPMVAGAFAVSADFEGDQWTFFKYPEADLRRAYGIDVHEMNPWRGVLQHVVEQLELGRLMTVEADSFYLPDTRGVSYQLEHVKSTIVPNEVDVNGRRLGYFHNAGYFELSGGDFDGVFRLGDHAEPGALPPYTEIIRLESMHRLPDDAALDVARTLLAEHVTRRPGANPVIRMANRMAPDVDWLRNQPPQMFHLWAFGTVRQCGACAELAGAFLIWFADHSSNPLAKEAAQHWMNLAEHAKSLQFSVARAARGRQIDLEPLTAQMAAEWDSAQDLTGKLVGS</sequence>